<feature type="transmembrane region" description="Helical" evidence="1">
    <location>
        <begin position="12"/>
        <end position="34"/>
    </location>
</feature>
<dbReference type="AlphaFoldDB" id="A0A7Z2W034"/>
<evidence type="ECO:0000256" key="1">
    <source>
        <dbReference type="SAM" id="Phobius"/>
    </source>
</evidence>
<dbReference type="KEGG" id="mfy:HH212_21700"/>
<keyword evidence="1" id="KW-0472">Membrane</keyword>
<protein>
    <submittedName>
        <fullName evidence="2">Uncharacterized protein</fullName>
    </submittedName>
</protein>
<reference evidence="2 3" key="1">
    <citation type="submission" date="2020-04" db="EMBL/GenBank/DDBJ databases">
        <title>Genome sequencing of novel species.</title>
        <authorList>
            <person name="Heo J."/>
            <person name="Kim S.-J."/>
            <person name="Kim J.-S."/>
            <person name="Hong S.-B."/>
            <person name="Kwon S.-W."/>
        </authorList>
    </citation>
    <scope>NUCLEOTIDE SEQUENCE [LARGE SCALE GENOMIC DNA]</scope>
    <source>
        <strain evidence="2 3">GN2-R2</strain>
    </source>
</reference>
<gene>
    <name evidence="2" type="ORF">HH212_21700</name>
</gene>
<name>A0A7Z2W034_9BURK</name>
<keyword evidence="1" id="KW-1133">Transmembrane helix</keyword>
<keyword evidence="1" id="KW-0812">Transmembrane</keyword>
<dbReference type="EMBL" id="CP051685">
    <property type="protein sequence ID" value="QJE02313.1"/>
    <property type="molecule type" value="Genomic_DNA"/>
</dbReference>
<proteinExistence type="predicted"/>
<organism evidence="2 3">
    <name type="scientific">Massilia forsythiae</name>
    <dbReference type="NCBI Taxonomy" id="2728020"/>
    <lineage>
        <taxon>Bacteria</taxon>
        <taxon>Pseudomonadati</taxon>
        <taxon>Pseudomonadota</taxon>
        <taxon>Betaproteobacteria</taxon>
        <taxon>Burkholderiales</taxon>
        <taxon>Oxalobacteraceae</taxon>
        <taxon>Telluria group</taxon>
        <taxon>Massilia</taxon>
    </lineage>
</organism>
<dbReference type="Proteomes" id="UP000502415">
    <property type="component" value="Chromosome"/>
</dbReference>
<keyword evidence="3" id="KW-1185">Reference proteome</keyword>
<sequence>MKTPVTRARGQAMVELLVAALFILIPLFVGIAAVGKLIDVRHTTDMAARYATWERTVWYDGGGDFAVLNEPNRKSDAAIGNEVAARLLNDRSAGAGAVIRDSDRHVAALVNGIDPMWRDSAGVAYLKDAGGLATTIGRETPATDVGKEPLAALGAVAVAGPAGFAPPLPGDNLATVRVALEGVAGNSAVYRRLWSSSAAWRGLDFHADGAILSNTWGANGKAGTRQMVARAVPTAQGLGAIVQDARAGLAPWDPVQPGRIEAGKIAVDVVPPDRLK</sequence>
<dbReference type="RefSeq" id="WP_170204400.1">
    <property type="nucleotide sequence ID" value="NZ_CP051685.1"/>
</dbReference>
<accession>A0A7Z2W034</accession>
<evidence type="ECO:0000313" key="3">
    <source>
        <dbReference type="Proteomes" id="UP000502415"/>
    </source>
</evidence>
<evidence type="ECO:0000313" key="2">
    <source>
        <dbReference type="EMBL" id="QJE02313.1"/>
    </source>
</evidence>